<comment type="caution">
    <text evidence="2">The sequence shown here is derived from an EMBL/GenBank/DDBJ whole genome shotgun (WGS) entry which is preliminary data.</text>
</comment>
<name>A0ABT0SM80_9GAMM</name>
<dbReference type="Gene3D" id="3.30.750.24">
    <property type="entry name" value="STAS domain"/>
    <property type="match status" value="1"/>
</dbReference>
<dbReference type="Proteomes" id="UP001165308">
    <property type="component" value="Unassembled WGS sequence"/>
</dbReference>
<dbReference type="InterPro" id="IPR058548">
    <property type="entry name" value="MlaB-like_STAS"/>
</dbReference>
<sequence>MSALFFEQDVRLDQQEDTLSVSGDVGTNAAAALAEAGGLWIADTSLSALHINFDGVEKASSAAISVLLQWLRMCQQHHIAILSVSLSAPLQRLAHLAELEALLQNPTRAMATSATQ</sequence>
<evidence type="ECO:0000313" key="2">
    <source>
        <dbReference type="EMBL" id="MCL7928901.1"/>
    </source>
</evidence>
<proteinExistence type="predicted"/>
<gene>
    <name evidence="2" type="ORF">M8006_02700</name>
</gene>
<accession>A0ABT0SM80</accession>
<dbReference type="EMBL" id="JAMJPJ010000002">
    <property type="protein sequence ID" value="MCL7928901.1"/>
    <property type="molecule type" value="Genomic_DNA"/>
</dbReference>
<dbReference type="Pfam" id="PF13466">
    <property type="entry name" value="STAS_2"/>
    <property type="match status" value="1"/>
</dbReference>
<protein>
    <submittedName>
        <fullName evidence="2">STAS domain-containing protein</fullName>
    </submittedName>
</protein>
<dbReference type="SUPFAM" id="SSF52091">
    <property type="entry name" value="SpoIIaa-like"/>
    <property type="match status" value="1"/>
</dbReference>
<reference evidence="2" key="1">
    <citation type="submission" date="2022-05" db="EMBL/GenBank/DDBJ databases">
        <title>Halomonas geminus sp. nov. and Halomonas llamarensis sp. nov. isolated from high-altitude salars of the Atacama Desert.</title>
        <authorList>
            <person name="Hintersatz C."/>
            <person name="Rojas L.A."/>
            <person name="Wei T.-S."/>
            <person name="Kutschke S."/>
            <person name="Lehmann F."/>
            <person name="Jain R."/>
            <person name="Pollmann K."/>
        </authorList>
    </citation>
    <scope>NUCLEOTIDE SEQUENCE</scope>
    <source>
        <strain evidence="2">ATCHA</strain>
    </source>
</reference>
<organism evidence="2 3">
    <name type="scientific">Halomonas llamarensis</name>
    <dbReference type="NCBI Taxonomy" id="2945104"/>
    <lineage>
        <taxon>Bacteria</taxon>
        <taxon>Pseudomonadati</taxon>
        <taxon>Pseudomonadota</taxon>
        <taxon>Gammaproteobacteria</taxon>
        <taxon>Oceanospirillales</taxon>
        <taxon>Halomonadaceae</taxon>
        <taxon>Halomonas</taxon>
    </lineage>
</organism>
<evidence type="ECO:0000259" key="1">
    <source>
        <dbReference type="Pfam" id="PF13466"/>
    </source>
</evidence>
<evidence type="ECO:0000313" key="3">
    <source>
        <dbReference type="Proteomes" id="UP001165308"/>
    </source>
</evidence>
<dbReference type="InterPro" id="IPR036513">
    <property type="entry name" value="STAS_dom_sf"/>
</dbReference>
<feature type="domain" description="MlaB-like STAS" evidence="1">
    <location>
        <begin position="19"/>
        <end position="99"/>
    </location>
</feature>
<keyword evidence="3" id="KW-1185">Reference proteome</keyword>
<dbReference type="RefSeq" id="WP_250079800.1">
    <property type="nucleotide sequence ID" value="NZ_JAMJPJ010000002.1"/>
</dbReference>